<evidence type="ECO:0000256" key="2">
    <source>
        <dbReference type="SAM" id="Phobius"/>
    </source>
</evidence>
<sequence length="471" mass="55250">MFNILLFPPCADEPRYLSSDTSRERLNITRRSLAELFTFHQVMPTYLDFIFVFGRQVDAKDPKFGGFRELKLMKDPPRGFNIPNMGRSGRQFQLCYNLKGVVMKNDEAEDVKMHEWSIRQAAIHHQFDIVYGTTLWIVTKGRRDLYDRIKDMTSQKGREEDRSFATVEECFRSSLGAHLLYCQWAIEGWRWYVRWLENSLMAVYGPRGPGEACQKYKSGDIQVLQYWLDKTNEAVIVLQTNFEVIACLQRFYLSLLTNKDFPERLREKNNDDITSFAAELGEMMTDFGMQISRSRLLADTIRDRKGLILQHIQSEAAERTEQLNINMEREALGMRIITIVTLLFLPATFVSTFFGTDVIKYQKQREEMPGEGSFSALALKRWLQVTIPLTVFTLLLAWITYRLEQTRRRFQNRKQLRHSKRNETPPSPTFPWRSSMSFATTLNPTKFKGFSWMTKRTLSLQLPFHNSDDYQ</sequence>
<feature type="transmembrane region" description="Helical" evidence="2">
    <location>
        <begin position="332"/>
        <end position="354"/>
    </location>
</feature>
<dbReference type="Pfam" id="PF26616">
    <property type="entry name" value="CorA-like"/>
    <property type="match status" value="1"/>
</dbReference>
<evidence type="ECO:0000313" key="4">
    <source>
        <dbReference type="EMBL" id="KAF2265369.1"/>
    </source>
</evidence>
<protein>
    <recommendedName>
        <fullName evidence="3">CorA-like transporter domain-containing protein</fullName>
    </recommendedName>
</protein>
<dbReference type="Proteomes" id="UP000800093">
    <property type="component" value="Unassembled WGS sequence"/>
</dbReference>
<feature type="domain" description="CorA-like transporter" evidence="3">
    <location>
        <begin position="16"/>
        <end position="201"/>
    </location>
</feature>
<name>A0A9P4KFW8_9PLEO</name>
<dbReference type="OrthoDB" id="5396681at2759"/>
<reference evidence="5" key="1">
    <citation type="journal article" date="2020" name="Stud. Mycol.">
        <title>101 Dothideomycetes genomes: A test case for predicting lifestyles and emergence of pathogens.</title>
        <authorList>
            <person name="Haridas S."/>
            <person name="Albert R."/>
            <person name="Binder M."/>
            <person name="Bloem J."/>
            <person name="LaButti K."/>
            <person name="Salamov A."/>
            <person name="Andreopoulos B."/>
            <person name="Baker S."/>
            <person name="Barry K."/>
            <person name="Bills G."/>
            <person name="Bluhm B."/>
            <person name="Cannon C."/>
            <person name="Castanera R."/>
            <person name="Culley D."/>
            <person name="Daum C."/>
            <person name="Ezra D."/>
            <person name="Gonzalez J."/>
            <person name="Henrissat B."/>
            <person name="Kuo A."/>
            <person name="Liang C."/>
            <person name="Lipzen A."/>
            <person name="Lutzoni F."/>
            <person name="Magnuson J."/>
            <person name="Mondo S."/>
            <person name="Nolan M."/>
            <person name="Ohm R."/>
            <person name="Pangilinan J."/>
            <person name="Park H.-J."/>
            <person name="Ramirez L."/>
            <person name="Alfaro M."/>
            <person name="Sun H."/>
            <person name="Tritt A."/>
            <person name="Yoshinaga Y."/>
            <person name="Zwiers L.-H."/>
            <person name="Turgeon B."/>
            <person name="Goodwin S."/>
            <person name="Spatafora J."/>
            <person name="Crous P."/>
            <person name="Grigoriev I."/>
        </authorList>
    </citation>
    <scope>NUCLEOTIDE SEQUENCE [LARGE SCALE GENOMIC DNA]</scope>
    <source>
        <strain evidence="5">CBS 304.66</strain>
    </source>
</reference>
<gene>
    <name evidence="4" type="ORF">CC78DRAFT_599817</name>
</gene>
<keyword evidence="5" id="KW-1185">Reference proteome</keyword>
<evidence type="ECO:0000256" key="1">
    <source>
        <dbReference type="SAM" id="MobiDB-lite"/>
    </source>
</evidence>
<keyword evidence="2" id="KW-1133">Transmembrane helix</keyword>
<evidence type="ECO:0000313" key="5">
    <source>
        <dbReference type="Proteomes" id="UP000800093"/>
    </source>
</evidence>
<organism evidence="4 5">
    <name type="scientific">Lojkania enalia</name>
    <dbReference type="NCBI Taxonomy" id="147567"/>
    <lineage>
        <taxon>Eukaryota</taxon>
        <taxon>Fungi</taxon>
        <taxon>Dikarya</taxon>
        <taxon>Ascomycota</taxon>
        <taxon>Pezizomycotina</taxon>
        <taxon>Dothideomycetes</taxon>
        <taxon>Pleosporomycetidae</taxon>
        <taxon>Pleosporales</taxon>
        <taxon>Pleosporales incertae sedis</taxon>
        <taxon>Lojkania</taxon>
    </lineage>
</organism>
<dbReference type="EMBL" id="ML986607">
    <property type="protein sequence ID" value="KAF2265369.1"/>
    <property type="molecule type" value="Genomic_DNA"/>
</dbReference>
<comment type="caution">
    <text evidence="4">The sequence shown here is derived from an EMBL/GenBank/DDBJ whole genome shotgun (WGS) entry which is preliminary data.</text>
</comment>
<keyword evidence="2" id="KW-0812">Transmembrane</keyword>
<feature type="transmembrane region" description="Helical" evidence="2">
    <location>
        <begin position="382"/>
        <end position="401"/>
    </location>
</feature>
<evidence type="ECO:0000259" key="3">
    <source>
        <dbReference type="Pfam" id="PF26616"/>
    </source>
</evidence>
<dbReference type="Gene3D" id="1.20.58.340">
    <property type="entry name" value="Magnesium transport protein CorA, transmembrane region"/>
    <property type="match status" value="1"/>
</dbReference>
<proteinExistence type="predicted"/>
<accession>A0A9P4KFW8</accession>
<feature type="region of interest" description="Disordered" evidence="1">
    <location>
        <begin position="412"/>
        <end position="435"/>
    </location>
</feature>
<keyword evidence="2" id="KW-0472">Membrane</keyword>
<dbReference type="AlphaFoldDB" id="A0A9P4KFW8"/>
<dbReference type="InterPro" id="IPR058257">
    <property type="entry name" value="CorA-like_dom"/>
</dbReference>